<keyword evidence="3" id="KW-1185">Reference proteome</keyword>
<accession>A0ABQ7R846</accession>
<evidence type="ECO:0000256" key="1">
    <source>
        <dbReference type="SAM" id="MobiDB-lite"/>
    </source>
</evidence>
<evidence type="ECO:0008006" key="4">
    <source>
        <dbReference type="Google" id="ProtNLM"/>
    </source>
</evidence>
<evidence type="ECO:0000313" key="3">
    <source>
        <dbReference type="Proteomes" id="UP000823941"/>
    </source>
</evidence>
<protein>
    <recommendedName>
        <fullName evidence="4">Regulatory protein zeste</fullName>
    </recommendedName>
</protein>
<sequence>MERNGDLNKPADGPHGRLTATNKWAELTRVLNLDTTGTSKTVDKWKKAFI</sequence>
<comment type="caution">
    <text evidence="2">The sequence shown here is derived from an EMBL/GenBank/DDBJ whole genome shotgun (WGS) entry which is preliminary data.</text>
</comment>
<dbReference type="EMBL" id="JAHIBW010000001">
    <property type="protein sequence ID" value="KAG7313462.1"/>
    <property type="molecule type" value="Genomic_DNA"/>
</dbReference>
<proteinExistence type="predicted"/>
<dbReference type="Proteomes" id="UP000823941">
    <property type="component" value="Chromosome 1"/>
</dbReference>
<organism evidence="2 3">
    <name type="scientific">Plutella xylostella</name>
    <name type="common">Diamondback moth</name>
    <name type="synonym">Plutella maculipennis</name>
    <dbReference type="NCBI Taxonomy" id="51655"/>
    <lineage>
        <taxon>Eukaryota</taxon>
        <taxon>Metazoa</taxon>
        <taxon>Ecdysozoa</taxon>
        <taxon>Arthropoda</taxon>
        <taxon>Hexapoda</taxon>
        <taxon>Insecta</taxon>
        <taxon>Pterygota</taxon>
        <taxon>Neoptera</taxon>
        <taxon>Endopterygota</taxon>
        <taxon>Lepidoptera</taxon>
        <taxon>Glossata</taxon>
        <taxon>Ditrysia</taxon>
        <taxon>Yponomeutoidea</taxon>
        <taxon>Plutellidae</taxon>
        <taxon>Plutella</taxon>
    </lineage>
</organism>
<name>A0ABQ7R846_PLUXY</name>
<reference evidence="2 3" key="1">
    <citation type="submission" date="2021-06" db="EMBL/GenBank/DDBJ databases">
        <title>A haploid diamondback moth (Plutella xylostella L.) genome assembly resolves 31 chromosomes and identifies a diamide resistance mutation.</title>
        <authorList>
            <person name="Ward C.M."/>
            <person name="Perry K.D."/>
            <person name="Baker G."/>
            <person name="Powis K."/>
            <person name="Heckel D.G."/>
            <person name="Baxter S.W."/>
        </authorList>
    </citation>
    <scope>NUCLEOTIDE SEQUENCE [LARGE SCALE GENOMIC DNA]</scope>
    <source>
        <strain evidence="2 3">LV</strain>
        <tissue evidence="2">Single pupa</tissue>
    </source>
</reference>
<feature type="region of interest" description="Disordered" evidence="1">
    <location>
        <begin position="1"/>
        <end position="20"/>
    </location>
</feature>
<evidence type="ECO:0000313" key="2">
    <source>
        <dbReference type="EMBL" id="KAG7313462.1"/>
    </source>
</evidence>
<gene>
    <name evidence="2" type="ORF">JYU34_000590</name>
</gene>